<evidence type="ECO:0000313" key="1">
    <source>
        <dbReference type="EMBL" id="KAG0414400.1"/>
    </source>
</evidence>
<sequence>MTPVKASQVRHKMAGVFTLSAERPANGGTLELTDTQRLETWNNLTVWTGEGQMGLILDSRRRKTVTISKLETKTNAAVQLIKRAANRRAGTREGSLMRLVQFFAISHLAYVAAYLN</sequence>
<name>A0AC60P4Q2_IXOPE</name>
<dbReference type="EMBL" id="JABSTQ010011181">
    <property type="protein sequence ID" value="KAG0414400.1"/>
    <property type="molecule type" value="Genomic_DNA"/>
</dbReference>
<comment type="caution">
    <text evidence="1">The sequence shown here is derived from an EMBL/GenBank/DDBJ whole genome shotgun (WGS) entry which is preliminary data.</text>
</comment>
<gene>
    <name evidence="1" type="ORF">HPB47_008434</name>
</gene>
<keyword evidence="2" id="KW-1185">Reference proteome</keyword>
<evidence type="ECO:0000313" key="2">
    <source>
        <dbReference type="Proteomes" id="UP000805193"/>
    </source>
</evidence>
<dbReference type="Proteomes" id="UP000805193">
    <property type="component" value="Unassembled WGS sequence"/>
</dbReference>
<accession>A0AC60P4Q2</accession>
<reference evidence="1 2" key="1">
    <citation type="journal article" date="2020" name="Cell">
        <title>Large-Scale Comparative Analyses of Tick Genomes Elucidate Their Genetic Diversity and Vector Capacities.</title>
        <authorList>
            <consortium name="Tick Genome and Microbiome Consortium (TIGMIC)"/>
            <person name="Jia N."/>
            <person name="Wang J."/>
            <person name="Shi W."/>
            <person name="Du L."/>
            <person name="Sun Y."/>
            <person name="Zhan W."/>
            <person name="Jiang J.F."/>
            <person name="Wang Q."/>
            <person name="Zhang B."/>
            <person name="Ji P."/>
            <person name="Bell-Sakyi L."/>
            <person name="Cui X.M."/>
            <person name="Yuan T.T."/>
            <person name="Jiang B.G."/>
            <person name="Yang W.F."/>
            <person name="Lam T.T."/>
            <person name="Chang Q.C."/>
            <person name="Ding S.J."/>
            <person name="Wang X.J."/>
            <person name="Zhu J.G."/>
            <person name="Ruan X.D."/>
            <person name="Zhao L."/>
            <person name="Wei J.T."/>
            <person name="Ye R.Z."/>
            <person name="Que T.C."/>
            <person name="Du C.H."/>
            <person name="Zhou Y.H."/>
            <person name="Cheng J.X."/>
            <person name="Dai P.F."/>
            <person name="Guo W.B."/>
            <person name="Han X.H."/>
            <person name="Huang E.J."/>
            <person name="Li L.F."/>
            <person name="Wei W."/>
            <person name="Gao Y.C."/>
            <person name="Liu J.Z."/>
            <person name="Shao H.Z."/>
            <person name="Wang X."/>
            <person name="Wang C.C."/>
            <person name="Yang T.C."/>
            <person name="Huo Q.B."/>
            <person name="Li W."/>
            <person name="Chen H.Y."/>
            <person name="Chen S.E."/>
            <person name="Zhou L.G."/>
            <person name="Ni X.B."/>
            <person name="Tian J.H."/>
            <person name="Sheng Y."/>
            <person name="Liu T."/>
            <person name="Pan Y.S."/>
            <person name="Xia L.Y."/>
            <person name="Li J."/>
            <person name="Zhao F."/>
            <person name="Cao W.C."/>
        </authorList>
    </citation>
    <scope>NUCLEOTIDE SEQUENCE [LARGE SCALE GENOMIC DNA]</scope>
    <source>
        <strain evidence="1">Iper-2018</strain>
    </source>
</reference>
<protein>
    <submittedName>
        <fullName evidence="1">Uncharacterized protein</fullName>
    </submittedName>
</protein>
<proteinExistence type="predicted"/>
<organism evidence="1 2">
    <name type="scientific">Ixodes persulcatus</name>
    <name type="common">Taiga tick</name>
    <dbReference type="NCBI Taxonomy" id="34615"/>
    <lineage>
        <taxon>Eukaryota</taxon>
        <taxon>Metazoa</taxon>
        <taxon>Ecdysozoa</taxon>
        <taxon>Arthropoda</taxon>
        <taxon>Chelicerata</taxon>
        <taxon>Arachnida</taxon>
        <taxon>Acari</taxon>
        <taxon>Parasitiformes</taxon>
        <taxon>Ixodida</taxon>
        <taxon>Ixodoidea</taxon>
        <taxon>Ixodidae</taxon>
        <taxon>Ixodinae</taxon>
        <taxon>Ixodes</taxon>
    </lineage>
</organism>